<dbReference type="EMBL" id="KK852870">
    <property type="protein sequence ID" value="KDR14623.1"/>
    <property type="molecule type" value="Genomic_DNA"/>
</dbReference>
<evidence type="ECO:0000313" key="2">
    <source>
        <dbReference type="Proteomes" id="UP000027135"/>
    </source>
</evidence>
<name>A0A067QWS8_ZOONE</name>
<evidence type="ECO:0000313" key="1">
    <source>
        <dbReference type="EMBL" id="KDR14623.1"/>
    </source>
</evidence>
<sequence length="144" mass="16150">MPSFKAEDCLNNNNSGRTAKKTQRLTISKINWLTLFKEIIPVYTDNHTKPMIIKSSGAYSLMGLPTHVNANGNLRVEWLENRGRIIGKTYPAISSILANECTNLKPSMTYYSYTFLADDPEVVCHCLLLCVNGVIVGMPRRKTP</sequence>
<keyword evidence="2" id="KW-1185">Reference proteome</keyword>
<protein>
    <submittedName>
        <fullName evidence="1">Uncharacterized protein</fullName>
    </submittedName>
</protein>
<dbReference type="AlphaFoldDB" id="A0A067QWS8"/>
<dbReference type="Proteomes" id="UP000027135">
    <property type="component" value="Unassembled WGS sequence"/>
</dbReference>
<organism evidence="1 2">
    <name type="scientific">Zootermopsis nevadensis</name>
    <name type="common">Dampwood termite</name>
    <dbReference type="NCBI Taxonomy" id="136037"/>
    <lineage>
        <taxon>Eukaryota</taxon>
        <taxon>Metazoa</taxon>
        <taxon>Ecdysozoa</taxon>
        <taxon>Arthropoda</taxon>
        <taxon>Hexapoda</taxon>
        <taxon>Insecta</taxon>
        <taxon>Pterygota</taxon>
        <taxon>Neoptera</taxon>
        <taxon>Polyneoptera</taxon>
        <taxon>Dictyoptera</taxon>
        <taxon>Blattodea</taxon>
        <taxon>Blattoidea</taxon>
        <taxon>Termitoidae</taxon>
        <taxon>Termopsidae</taxon>
        <taxon>Zootermopsis</taxon>
    </lineage>
</organism>
<proteinExistence type="predicted"/>
<gene>
    <name evidence="1" type="ORF">L798_11205</name>
</gene>
<reference evidence="1 2" key="1">
    <citation type="journal article" date="2014" name="Nat. Commun.">
        <title>Molecular traces of alternative social organization in a termite genome.</title>
        <authorList>
            <person name="Terrapon N."/>
            <person name="Li C."/>
            <person name="Robertson H.M."/>
            <person name="Ji L."/>
            <person name="Meng X."/>
            <person name="Booth W."/>
            <person name="Chen Z."/>
            <person name="Childers C.P."/>
            <person name="Glastad K.M."/>
            <person name="Gokhale K."/>
            <person name="Gowin J."/>
            <person name="Gronenberg W."/>
            <person name="Hermansen R.A."/>
            <person name="Hu H."/>
            <person name="Hunt B.G."/>
            <person name="Huylmans A.K."/>
            <person name="Khalil S.M."/>
            <person name="Mitchell R.D."/>
            <person name="Munoz-Torres M.C."/>
            <person name="Mustard J.A."/>
            <person name="Pan H."/>
            <person name="Reese J.T."/>
            <person name="Scharf M.E."/>
            <person name="Sun F."/>
            <person name="Vogel H."/>
            <person name="Xiao J."/>
            <person name="Yang W."/>
            <person name="Yang Z."/>
            <person name="Yang Z."/>
            <person name="Zhou J."/>
            <person name="Zhu J."/>
            <person name="Brent C.S."/>
            <person name="Elsik C.G."/>
            <person name="Goodisman M.A."/>
            <person name="Liberles D.A."/>
            <person name="Roe R.M."/>
            <person name="Vargo E.L."/>
            <person name="Vilcinskas A."/>
            <person name="Wang J."/>
            <person name="Bornberg-Bauer E."/>
            <person name="Korb J."/>
            <person name="Zhang G."/>
            <person name="Liebig J."/>
        </authorList>
    </citation>
    <scope>NUCLEOTIDE SEQUENCE [LARGE SCALE GENOMIC DNA]</scope>
    <source>
        <tissue evidence="1">Whole organism</tissue>
    </source>
</reference>
<accession>A0A067QWS8</accession>
<dbReference type="InParanoid" id="A0A067QWS8"/>